<dbReference type="AlphaFoldDB" id="A0A926D4T0"/>
<protein>
    <recommendedName>
        <fullName evidence="1">Stage 0 sporulation protein A homolog</fullName>
    </recommendedName>
</protein>
<dbReference type="FunFam" id="1.10.10.10:FF:000018">
    <property type="entry name" value="DNA-binding response regulator ResD"/>
    <property type="match status" value="1"/>
</dbReference>
<evidence type="ECO:0000256" key="5">
    <source>
        <dbReference type="ARBA" id="ARBA00023125"/>
    </source>
</evidence>
<dbReference type="PROSITE" id="PS50110">
    <property type="entry name" value="RESPONSE_REGULATORY"/>
    <property type="match status" value="1"/>
</dbReference>
<evidence type="ECO:0000313" key="12">
    <source>
        <dbReference type="EMBL" id="MBC8530355.1"/>
    </source>
</evidence>
<dbReference type="CDD" id="cd00383">
    <property type="entry name" value="trans_reg_C"/>
    <property type="match status" value="1"/>
</dbReference>
<evidence type="ECO:0000259" key="10">
    <source>
        <dbReference type="PROSITE" id="PS50110"/>
    </source>
</evidence>
<feature type="domain" description="OmpR/PhoB-type" evidence="11">
    <location>
        <begin position="131"/>
        <end position="230"/>
    </location>
</feature>
<reference evidence="12" key="1">
    <citation type="submission" date="2020-08" db="EMBL/GenBank/DDBJ databases">
        <title>Genome public.</title>
        <authorList>
            <person name="Liu C."/>
            <person name="Sun Q."/>
        </authorList>
    </citation>
    <scope>NUCLEOTIDE SEQUENCE</scope>
    <source>
        <strain evidence="12">NSJ-53</strain>
    </source>
</reference>
<dbReference type="Gene3D" id="3.40.50.2300">
    <property type="match status" value="1"/>
</dbReference>
<keyword evidence="5 9" id="KW-0238">DNA-binding</keyword>
<comment type="function">
    <text evidence="7">May play the central regulatory role in sporulation. It may be an element of the effector pathway responsible for the activation of sporulation genes in response to nutritional stress. Spo0A may act in concert with spo0H (a sigma factor) to control the expression of some genes that are critical to the sporulation process.</text>
</comment>
<dbReference type="GO" id="GO:0000976">
    <property type="term" value="F:transcription cis-regulatory region binding"/>
    <property type="evidence" value="ECO:0007669"/>
    <property type="project" value="TreeGrafter"/>
</dbReference>
<evidence type="ECO:0000256" key="1">
    <source>
        <dbReference type="ARBA" id="ARBA00018672"/>
    </source>
</evidence>
<dbReference type="SMART" id="SM00448">
    <property type="entry name" value="REC"/>
    <property type="match status" value="1"/>
</dbReference>
<evidence type="ECO:0000259" key="11">
    <source>
        <dbReference type="PROSITE" id="PS51755"/>
    </source>
</evidence>
<dbReference type="InterPro" id="IPR001867">
    <property type="entry name" value="OmpR/PhoB-type_DNA-bd"/>
</dbReference>
<evidence type="ECO:0000256" key="2">
    <source>
        <dbReference type="ARBA" id="ARBA00022553"/>
    </source>
</evidence>
<dbReference type="SMART" id="SM00862">
    <property type="entry name" value="Trans_reg_C"/>
    <property type="match status" value="1"/>
</dbReference>
<dbReference type="EMBL" id="JACRSR010000001">
    <property type="protein sequence ID" value="MBC8530355.1"/>
    <property type="molecule type" value="Genomic_DNA"/>
</dbReference>
<dbReference type="GO" id="GO:0000156">
    <property type="term" value="F:phosphorelay response regulator activity"/>
    <property type="evidence" value="ECO:0007669"/>
    <property type="project" value="TreeGrafter"/>
</dbReference>
<dbReference type="Pfam" id="PF00486">
    <property type="entry name" value="Trans_reg_C"/>
    <property type="match status" value="1"/>
</dbReference>
<proteinExistence type="predicted"/>
<dbReference type="GO" id="GO:0032993">
    <property type="term" value="C:protein-DNA complex"/>
    <property type="evidence" value="ECO:0007669"/>
    <property type="project" value="TreeGrafter"/>
</dbReference>
<dbReference type="Pfam" id="PF00072">
    <property type="entry name" value="Response_reg"/>
    <property type="match status" value="1"/>
</dbReference>
<keyword evidence="6" id="KW-0804">Transcription</keyword>
<evidence type="ECO:0000256" key="7">
    <source>
        <dbReference type="ARBA" id="ARBA00024867"/>
    </source>
</evidence>
<gene>
    <name evidence="12" type="ORF">H8696_00650</name>
</gene>
<dbReference type="Proteomes" id="UP000623172">
    <property type="component" value="Unassembled WGS sequence"/>
</dbReference>
<evidence type="ECO:0000256" key="3">
    <source>
        <dbReference type="ARBA" id="ARBA00023012"/>
    </source>
</evidence>
<keyword evidence="3" id="KW-0902">Two-component regulatory system</keyword>
<keyword evidence="13" id="KW-1185">Reference proteome</keyword>
<dbReference type="Gene3D" id="1.10.10.10">
    <property type="entry name" value="Winged helix-like DNA-binding domain superfamily/Winged helix DNA-binding domain"/>
    <property type="match status" value="1"/>
</dbReference>
<feature type="domain" description="Response regulatory" evidence="10">
    <location>
        <begin position="7"/>
        <end position="120"/>
    </location>
</feature>
<accession>A0A926D4T0</accession>
<evidence type="ECO:0000256" key="4">
    <source>
        <dbReference type="ARBA" id="ARBA00023015"/>
    </source>
</evidence>
<organism evidence="12 13">
    <name type="scientific">Gehongia tenuis</name>
    <dbReference type="NCBI Taxonomy" id="2763655"/>
    <lineage>
        <taxon>Bacteria</taxon>
        <taxon>Bacillati</taxon>
        <taxon>Bacillota</taxon>
        <taxon>Clostridia</taxon>
        <taxon>Christensenellales</taxon>
        <taxon>Christensenellaceae</taxon>
        <taxon>Gehongia</taxon>
    </lineage>
</organism>
<evidence type="ECO:0000256" key="8">
    <source>
        <dbReference type="PROSITE-ProRule" id="PRU00169"/>
    </source>
</evidence>
<dbReference type="PANTHER" id="PTHR48111">
    <property type="entry name" value="REGULATOR OF RPOS"/>
    <property type="match status" value="1"/>
</dbReference>
<dbReference type="InterPro" id="IPR011006">
    <property type="entry name" value="CheY-like_superfamily"/>
</dbReference>
<evidence type="ECO:0000256" key="6">
    <source>
        <dbReference type="ARBA" id="ARBA00023163"/>
    </source>
</evidence>
<dbReference type="PANTHER" id="PTHR48111:SF2">
    <property type="entry name" value="RESPONSE REGULATOR SAER"/>
    <property type="match status" value="1"/>
</dbReference>
<comment type="caution">
    <text evidence="12">The sequence shown here is derived from an EMBL/GenBank/DDBJ whole genome shotgun (WGS) entry which is preliminary data.</text>
</comment>
<evidence type="ECO:0000313" key="13">
    <source>
        <dbReference type="Proteomes" id="UP000623172"/>
    </source>
</evidence>
<name>A0A926D4T0_9FIRM</name>
<dbReference type="InterPro" id="IPR039420">
    <property type="entry name" value="WalR-like"/>
</dbReference>
<dbReference type="GO" id="GO:0005829">
    <property type="term" value="C:cytosol"/>
    <property type="evidence" value="ECO:0007669"/>
    <property type="project" value="TreeGrafter"/>
</dbReference>
<dbReference type="GO" id="GO:0006355">
    <property type="term" value="P:regulation of DNA-templated transcription"/>
    <property type="evidence" value="ECO:0007669"/>
    <property type="project" value="InterPro"/>
</dbReference>
<dbReference type="SUPFAM" id="SSF52172">
    <property type="entry name" value="CheY-like"/>
    <property type="match status" value="1"/>
</dbReference>
<dbReference type="InterPro" id="IPR001789">
    <property type="entry name" value="Sig_transdc_resp-reg_receiver"/>
</dbReference>
<feature type="modified residue" description="4-aspartylphosphate" evidence="8">
    <location>
        <position position="56"/>
    </location>
</feature>
<dbReference type="PROSITE" id="PS51755">
    <property type="entry name" value="OMPR_PHOB"/>
    <property type="match status" value="1"/>
</dbReference>
<dbReference type="Gene3D" id="6.10.250.690">
    <property type="match status" value="1"/>
</dbReference>
<feature type="DNA-binding region" description="OmpR/PhoB-type" evidence="9">
    <location>
        <begin position="131"/>
        <end position="230"/>
    </location>
</feature>
<sequence length="233" mass="26271">MDMAPAKILVVEDDGDINVLLQRILTREGYLVSAAYSGSEAKLLLDGQSFDLVLLDLMLPGLTGEALIRELRKKFVMPVIVVSARSGLEDKMELLRLGADDYITKPFEAGEVLARVEAQLRRYRMFSPAPQEALVFKNLKLDLVNHTASVSDKPLSLTAREFEILALLMRSPERVYTRENLYEQVWNGAYLGEDNTVNVHISNIRQKLTRLDPGADYIKTVWGIGFKMNTEKL</sequence>
<evidence type="ECO:0000256" key="9">
    <source>
        <dbReference type="PROSITE-ProRule" id="PRU01091"/>
    </source>
</evidence>
<keyword evidence="4" id="KW-0805">Transcription regulation</keyword>
<dbReference type="InterPro" id="IPR036388">
    <property type="entry name" value="WH-like_DNA-bd_sf"/>
</dbReference>
<keyword evidence="2 8" id="KW-0597">Phosphoprotein</keyword>